<comment type="caution">
    <text evidence="1">The sequence shown here is derived from an EMBL/GenBank/DDBJ whole genome shotgun (WGS) entry which is preliminary data.</text>
</comment>
<accession>A0ABU0PN93</accession>
<evidence type="ECO:0000313" key="1">
    <source>
        <dbReference type="EMBL" id="MDQ0675432.1"/>
    </source>
</evidence>
<evidence type="ECO:0000313" key="2">
    <source>
        <dbReference type="Proteomes" id="UP001236806"/>
    </source>
</evidence>
<proteinExistence type="predicted"/>
<organism evidence="1 2">
    <name type="scientific">Pseudarthrobacter siccitolerans</name>
    <dbReference type="NCBI Taxonomy" id="861266"/>
    <lineage>
        <taxon>Bacteria</taxon>
        <taxon>Bacillati</taxon>
        <taxon>Actinomycetota</taxon>
        <taxon>Actinomycetes</taxon>
        <taxon>Micrococcales</taxon>
        <taxon>Micrococcaceae</taxon>
        <taxon>Pseudarthrobacter</taxon>
    </lineage>
</organism>
<protein>
    <submittedName>
        <fullName evidence="1">Uncharacterized protein</fullName>
    </submittedName>
</protein>
<name>A0ABU0PN93_9MICC</name>
<reference evidence="1 2" key="1">
    <citation type="submission" date="2023-07" db="EMBL/GenBank/DDBJ databases">
        <title>Comparative genomics of wheat-associated soil bacteria to identify genetic determinants of phenazine resistance.</title>
        <authorList>
            <person name="Mouncey N."/>
        </authorList>
    </citation>
    <scope>NUCLEOTIDE SEQUENCE [LARGE SCALE GENOMIC DNA]</scope>
    <source>
        <strain evidence="1 2">W1I3</strain>
    </source>
</reference>
<dbReference type="RefSeq" id="WP_306637684.1">
    <property type="nucleotide sequence ID" value="NZ_JAUSXB010000001.1"/>
</dbReference>
<keyword evidence="2" id="KW-1185">Reference proteome</keyword>
<gene>
    <name evidence="1" type="ORF">QFZ36_002993</name>
</gene>
<dbReference type="Proteomes" id="UP001236806">
    <property type="component" value="Unassembled WGS sequence"/>
</dbReference>
<dbReference type="EMBL" id="JAUSXB010000001">
    <property type="protein sequence ID" value="MDQ0675432.1"/>
    <property type="molecule type" value="Genomic_DNA"/>
</dbReference>
<sequence length="134" mass="15030">MSHLTPPNNAPQPRQMRCELCGTEQQLTIHAIMAIEAAHGDLVTVSYTCNECQRFHEHLAYAADVAAALGQVRWMAKVVMFGDDYIHCGFPMEEAEFEIERLCYQSEGANGLNTVSLPTRVLRCRCGFQLEVPE</sequence>